<protein>
    <submittedName>
        <fullName evidence="3">O-succinylbenzoic acid synthetase</fullName>
    </submittedName>
</protein>
<reference evidence="3 4" key="1">
    <citation type="submission" date="2013-04" db="EMBL/GenBank/DDBJ databases">
        <authorList>
            <person name="Kuznetsov B."/>
            <person name="Ivanovsky R."/>
        </authorList>
    </citation>
    <scope>NUCLEOTIDE SEQUENCE [LARGE SCALE GENOMIC DNA]</scope>
    <source>
        <strain evidence="3 4">MGU-K5</strain>
    </source>
</reference>
<dbReference type="SFLD" id="SFLDG00180">
    <property type="entry name" value="muconate_cycloisomerase"/>
    <property type="match status" value="1"/>
</dbReference>
<dbReference type="SUPFAM" id="SSF54826">
    <property type="entry name" value="Enolase N-terminal domain-like"/>
    <property type="match status" value="1"/>
</dbReference>
<evidence type="ECO:0000313" key="4">
    <source>
        <dbReference type="Proteomes" id="UP000015350"/>
    </source>
</evidence>
<dbReference type="SMART" id="SM00922">
    <property type="entry name" value="MR_MLE"/>
    <property type="match status" value="1"/>
</dbReference>
<dbReference type="Proteomes" id="UP000015350">
    <property type="component" value="Unassembled WGS sequence"/>
</dbReference>
<dbReference type="PROSITE" id="PS00909">
    <property type="entry name" value="MR_MLE_2"/>
    <property type="match status" value="1"/>
</dbReference>
<organism evidence="3 4">
    <name type="scientific">Magnetospirillum fulvum MGU-K5</name>
    <dbReference type="NCBI Taxonomy" id="1316936"/>
    <lineage>
        <taxon>Bacteria</taxon>
        <taxon>Pseudomonadati</taxon>
        <taxon>Pseudomonadota</taxon>
        <taxon>Alphaproteobacteria</taxon>
        <taxon>Rhodospirillales</taxon>
        <taxon>Rhodospirillaceae</taxon>
        <taxon>Magnetospirillum</taxon>
    </lineage>
</organism>
<dbReference type="GO" id="GO:0009063">
    <property type="term" value="P:amino acid catabolic process"/>
    <property type="evidence" value="ECO:0007669"/>
    <property type="project" value="InterPro"/>
</dbReference>
<dbReference type="eggNOG" id="COG4948">
    <property type="taxonomic scope" value="Bacteria"/>
</dbReference>
<evidence type="ECO:0000259" key="2">
    <source>
        <dbReference type="SMART" id="SM00922"/>
    </source>
</evidence>
<dbReference type="CDD" id="cd03320">
    <property type="entry name" value="OSBS"/>
    <property type="match status" value="1"/>
</dbReference>
<comment type="caution">
    <text evidence="3">The sequence shown here is derived from an EMBL/GenBank/DDBJ whole genome shotgun (WGS) entry which is preliminary data.</text>
</comment>
<dbReference type="GO" id="GO:0000287">
    <property type="term" value="F:magnesium ion binding"/>
    <property type="evidence" value="ECO:0007669"/>
    <property type="project" value="UniProtKB-ARBA"/>
</dbReference>
<dbReference type="InterPro" id="IPR029017">
    <property type="entry name" value="Enolase-like_N"/>
</dbReference>
<dbReference type="RefSeq" id="WP_021132052.1">
    <property type="nucleotide sequence ID" value="NZ_AQPH01000026.1"/>
</dbReference>
<dbReference type="EMBL" id="AQPH01000026">
    <property type="protein sequence ID" value="EPY01890.1"/>
    <property type="molecule type" value="Genomic_DNA"/>
</dbReference>
<dbReference type="GO" id="GO:0003824">
    <property type="term" value="F:catalytic activity"/>
    <property type="evidence" value="ECO:0007669"/>
    <property type="project" value="UniProtKB-ARBA"/>
</dbReference>
<sequence>MSRIVGFRLDPYALPLKTPWRTAAGTVRLRHGWLVRVEDEDGGVGLGDQPALLPDQEQGGLETRLRHQGDALLGRSLGEALDWPDLCFGIETALLDLEAQRQGVPLRRLLSPTAEDRVKVNAVAPLDGIVAMAEQGFGIVKVKVGLAPWPAEVAALRRLNLPPGVMLRLDANRAWSRIEAEGFLAAIVDLPIESLEEPLREADITGLASLQSTTPIALAIDESLDQIGVDSLLIDPPVRRLVLKPALLGGLRRTLSVAASARAVGYDIVVTTYIESAIGVAAVANLAAALDPEARMAHGLATSALFVSDVAEPLPIASGVLTLPASPGLGLSLKVSN</sequence>
<proteinExistence type="predicted"/>
<dbReference type="PATRIC" id="fig|1316936.3.peg.1710"/>
<evidence type="ECO:0000256" key="1">
    <source>
        <dbReference type="ARBA" id="ARBA00022723"/>
    </source>
</evidence>
<name>S9TTQ0_MAGFU</name>
<dbReference type="PANTHER" id="PTHR48073">
    <property type="entry name" value="O-SUCCINYLBENZOATE SYNTHASE-RELATED"/>
    <property type="match status" value="1"/>
</dbReference>
<evidence type="ECO:0000313" key="3">
    <source>
        <dbReference type="EMBL" id="EPY01890.1"/>
    </source>
</evidence>
<accession>S9TTQ0</accession>
<dbReference type="SFLD" id="SFLDS00001">
    <property type="entry name" value="Enolase"/>
    <property type="match status" value="1"/>
</dbReference>
<dbReference type="SFLD" id="SFLDF00009">
    <property type="entry name" value="o-succinylbenzoate_synthase"/>
    <property type="match status" value="1"/>
</dbReference>
<dbReference type="AlphaFoldDB" id="S9TTQ0"/>
<dbReference type="PANTHER" id="PTHR48073:SF2">
    <property type="entry name" value="O-SUCCINYLBENZOATE SYNTHASE"/>
    <property type="match status" value="1"/>
</dbReference>
<dbReference type="STRING" id="1316936.K678_08569"/>
<dbReference type="Pfam" id="PF13378">
    <property type="entry name" value="MR_MLE_C"/>
    <property type="match status" value="1"/>
</dbReference>
<dbReference type="InterPro" id="IPR036849">
    <property type="entry name" value="Enolase-like_C_sf"/>
</dbReference>
<dbReference type="Gene3D" id="3.30.390.10">
    <property type="entry name" value="Enolase-like, N-terminal domain"/>
    <property type="match status" value="1"/>
</dbReference>
<dbReference type="InterPro" id="IPR018110">
    <property type="entry name" value="Mandel_Rmase/mucon_lact_enz_CS"/>
</dbReference>
<dbReference type="SUPFAM" id="SSF51604">
    <property type="entry name" value="Enolase C-terminal domain-like"/>
    <property type="match status" value="1"/>
</dbReference>
<dbReference type="Gene3D" id="3.20.20.120">
    <property type="entry name" value="Enolase-like C-terminal domain"/>
    <property type="match status" value="1"/>
</dbReference>
<dbReference type="InterPro" id="IPR013342">
    <property type="entry name" value="Mandelate_racemase_C"/>
</dbReference>
<dbReference type="InterPro" id="IPR029065">
    <property type="entry name" value="Enolase_C-like"/>
</dbReference>
<feature type="domain" description="Mandelate racemase/muconate lactonizing enzyme C-terminal" evidence="2">
    <location>
        <begin position="122"/>
        <end position="217"/>
    </location>
</feature>
<gene>
    <name evidence="3" type="ORF">K678_08569</name>
</gene>
<keyword evidence="1" id="KW-0479">Metal-binding</keyword>
<dbReference type="OrthoDB" id="9802699at2"/>